<sequence length="436" mass="50324">MCTSLLAPIRRLTDDNLIRIFTLVCTPDVIDVSTLAHARTPKILTIAAVCKHWRVIVLSFDHLWNIPIDLTFRLQDFLSIPGPVVLANRLDALLSSLKRIPVRFTMQTELISCPWFQQPFFSLLNMHSSRWKEVSFGPGVTFLEAQHFQLDNMTNLVLNRNLFRQRVAIISPKLASVTIIDVKKFGPFAAIRWSDLTTLTMFYEKELVTMRELVWLLRVCVNLTYLELAVWVSERNFQPTDLFLSNLTHLRLADYDNTLYDSDIFNWLKMPSVEEIQITFFCPTSPPTTVNNQISHLAKFCHKHASLARITLFVCLHTRADISKIYEHQVDVYEVNTNATLRKCDMNLANSDVKGRYSQTLPTLLQQIPRWTSTDLTLIPSSQFLHQFFNRMPYDTFPVDMCMFVDHDLVLGVLEVLQGFVAHCDGSLLIRSYIAY</sequence>
<evidence type="ECO:0000313" key="1">
    <source>
        <dbReference type="EMBL" id="TFK18567.1"/>
    </source>
</evidence>
<accession>A0A5C3KFG5</accession>
<dbReference type="OrthoDB" id="3266451at2759"/>
<keyword evidence="2" id="KW-1185">Reference proteome</keyword>
<reference evidence="1 2" key="1">
    <citation type="journal article" date="2019" name="Nat. Ecol. Evol.">
        <title>Megaphylogeny resolves global patterns of mushroom evolution.</title>
        <authorList>
            <person name="Varga T."/>
            <person name="Krizsan K."/>
            <person name="Foldi C."/>
            <person name="Dima B."/>
            <person name="Sanchez-Garcia M."/>
            <person name="Sanchez-Ramirez S."/>
            <person name="Szollosi G.J."/>
            <person name="Szarkandi J.G."/>
            <person name="Papp V."/>
            <person name="Albert L."/>
            <person name="Andreopoulos W."/>
            <person name="Angelini C."/>
            <person name="Antonin V."/>
            <person name="Barry K.W."/>
            <person name="Bougher N.L."/>
            <person name="Buchanan P."/>
            <person name="Buyck B."/>
            <person name="Bense V."/>
            <person name="Catcheside P."/>
            <person name="Chovatia M."/>
            <person name="Cooper J."/>
            <person name="Damon W."/>
            <person name="Desjardin D."/>
            <person name="Finy P."/>
            <person name="Geml J."/>
            <person name="Haridas S."/>
            <person name="Hughes K."/>
            <person name="Justo A."/>
            <person name="Karasinski D."/>
            <person name="Kautmanova I."/>
            <person name="Kiss B."/>
            <person name="Kocsube S."/>
            <person name="Kotiranta H."/>
            <person name="LaButti K.M."/>
            <person name="Lechner B.E."/>
            <person name="Liimatainen K."/>
            <person name="Lipzen A."/>
            <person name="Lukacs Z."/>
            <person name="Mihaltcheva S."/>
            <person name="Morgado L.N."/>
            <person name="Niskanen T."/>
            <person name="Noordeloos M.E."/>
            <person name="Ohm R.A."/>
            <person name="Ortiz-Santana B."/>
            <person name="Ovrebo C."/>
            <person name="Racz N."/>
            <person name="Riley R."/>
            <person name="Savchenko A."/>
            <person name="Shiryaev A."/>
            <person name="Soop K."/>
            <person name="Spirin V."/>
            <person name="Szebenyi C."/>
            <person name="Tomsovsky M."/>
            <person name="Tulloss R.E."/>
            <person name="Uehling J."/>
            <person name="Grigoriev I.V."/>
            <person name="Vagvolgyi C."/>
            <person name="Papp T."/>
            <person name="Martin F.M."/>
            <person name="Miettinen O."/>
            <person name="Hibbett D.S."/>
            <person name="Nagy L.G."/>
        </authorList>
    </citation>
    <scope>NUCLEOTIDE SEQUENCE [LARGE SCALE GENOMIC DNA]</scope>
    <source>
        <strain evidence="1 2">CBS 121175</strain>
    </source>
</reference>
<protein>
    <recommendedName>
        <fullName evidence="3">F-box domain-containing protein</fullName>
    </recommendedName>
</protein>
<organism evidence="1 2">
    <name type="scientific">Coprinopsis marcescibilis</name>
    <name type="common">Agaric fungus</name>
    <name type="synonym">Psathyrella marcescibilis</name>
    <dbReference type="NCBI Taxonomy" id="230819"/>
    <lineage>
        <taxon>Eukaryota</taxon>
        <taxon>Fungi</taxon>
        <taxon>Dikarya</taxon>
        <taxon>Basidiomycota</taxon>
        <taxon>Agaricomycotina</taxon>
        <taxon>Agaricomycetes</taxon>
        <taxon>Agaricomycetidae</taxon>
        <taxon>Agaricales</taxon>
        <taxon>Agaricineae</taxon>
        <taxon>Psathyrellaceae</taxon>
        <taxon>Coprinopsis</taxon>
    </lineage>
</organism>
<dbReference type="SUPFAM" id="SSF52047">
    <property type="entry name" value="RNI-like"/>
    <property type="match status" value="1"/>
</dbReference>
<dbReference type="AlphaFoldDB" id="A0A5C3KFG5"/>
<dbReference type="Proteomes" id="UP000307440">
    <property type="component" value="Unassembled WGS sequence"/>
</dbReference>
<evidence type="ECO:0000313" key="2">
    <source>
        <dbReference type="Proteomes" id="UP000307440"/>
    </source>
</evidence>
<proteinExistence type="predicted"/>
<evidence type="ECO:0008006" key="3">
    <source>
        <dbReference type="Google" id="ProtNLM"/>
    </source>
</evidence>
<dbReference type="EMBL" id="ML210392">
    <property type="protein sequence ID" value="TFK18567.1"/>
    <property type="molecule type" value="Genomic_DNA"/>
</dbReference>
<gene>
    <name evidence="1" type="ORF">FA15DRAFT_709756</name>
</gene>
<name>A0A5C3KFG5_COPMA</name>